<feature type="transmembrane region" description="Helical" evidence="7">
    <location>
        <begin position="65"/>
        <end position="88"/>
    </location>
</feature>
<feature type="transmembrane region" description="Helical" evidence="7">
    <location>
        <begin position="330"/>
        <end position="352"/>
    </location>
</feature>
<protein>
    <submittedName>
        <fullName evidence="9">MFS transporter</fullName>
    </submittedName>
</protein>
<evidence type="ECO:0000256" key="5">
    <source>
        <dbReference type="ARBA" id="ARBA00022989"/>
    </source>
</evidence>
<keyword evidence="6 7" id="KW-0472">Membrane</keyword>
<dbReference type="InterPro" id="IPR010290">
    <property type="entry name" value="TM_effector"/>
</dbReference>
<dbReference type="PANTHER" id="PTHR23513">
    <property type="entry name" value="INTEGRAL MEMBRANE EFFLUX PROTEIN-RELATED"/>
    <property type="match status" value="1"/>
</dbReference>
<dbReference type="EMBL" id="JAZGQK010000021">
    <property type="protein sequence ID" value="MEE6261651.1"/>
    <property type="molecule type" value="Genomic_DNA"/>
</dbReference>
<evidence type="ECO:0000256" key="1">
    <source>
        <dbReference type="ARBA" id="ARBA00004651"/>
    </source>
</evidence>
<keyword evidence="4 7" id="KW-0812">Transmembrane</keyword>
<accession>A0ABU7RZ94</accession>
<feature type="transmembrane region" description="Helical" evidence="7">
    <location>
        <begin position="33"/>
        <end position="59"/>
    </location>
</feature>
<feature type="transmembrane region" description="Helical" evidence="7">
    <location>
        <begin position="373"/>
        <end position="393"/>
    </location>
</feature>
<dbReference type="SUPFAM" id="SSF103473">
    <property type="entry name" value="MFS general substrate transporter"/>
    <property type="match status" value="1"/>
</dbReference>
<evidence type="ECO:0000256" key="3">
    <source>
        <dbReference type="ARBA" id="ARBA00022475"/>
    </source>
</evidence>
<sequence>MTIPPRIDVRYRRPPATATPPGPLLRDAGFRRLFSAAAASTVGTQVSFVAVPLVAVIALDATPGQVGVLGVLKTIAFLLVGLPAGVWLDRMRRRGVMIAADLARAVLLASIPLAWWLDLLTLTQLYVVVLLTGVLTVFFDVAALSYLPTLVGRDRLVDANSKLVGLEAAAGVAGPSLAGVLVQVTAAPVALAVDAATFLWSAVLLRGIRRPEPPPVPADGRPLWRGVGEGVRFVLGHPLLRPIAVTGAATNLFSQVAVVALPLLVHHELGLPAGMLGLFFTSGGVGVFLGALTARRFGERFGVGPLLLVSGLLSTPAGFLVPLVDRGGWLWVAMLGWLTLTYRIGLDNVLLVSIRQRVTPDPMLNRMNATMRFLFTGVLAVGAAVAGVVGEVAGVRVALWVAAVGVAFTWLPVVLSPVRAVRGPSG</sequence>
<evidence type="ECO:0000256" key="2">
    <source>
        <dbReference type="ARBA" id="ARBA00022448"/>
    </source>
</evidence>
<keyword evidence="10" id="KW-1185">Reference proteome</keyword>
<dbReference type="CDD" id="cd06173">
    <property type="entry name" value="MFS_MefA_like"/>
    <property type="match status" value="1"/>
</dbReference>
<name>A0ABU7RZ94_9ACTN</name>
<evidence type="ECO:0000313" key="10">
    <source>
        <dbReference type="Proteomes" id="UP001332243"/>
    </source>
</evidence>
<evidence type="ECO:0000256" key="7">
    <source>
        <dbReference type="SAM" id="Phobius"/>
    </source>
</evidence>
<dbReference type="Gene3D" id="1.20.1250.20">
    <property type="entry name" value="MFS general substrate transporter like domains"/>
    <property type="match status" value="1"/>
</dbReference>
<feature type="transmembrane region" description="Helical" evidence="7">
    <location>
        <begin position="399"/>
        <end position="418"/>
    </location>
</feature>
<keyword evidence="3" id="KW-1003">Cell membrane</keyword>
<comment type="subcellular location">
    <subcellularLocation>
        <location evidence="1">Cell membrane</location>
        <topology evidence="1">Multi-pass membrane protein</topology>
    </subcellularLocation>
</comment>
<proteinExistence type="predicted"/>
<feature type="transmembrane region" description="Helical" evidence="7">
    <location>
        <begin position="123"/>
        <end position="151"/>
    </location>
</feature>
<feature type="transmembrane region" description="Helical" evidence="7">
    <location>
        <begin position="306"/>
        <end position="324"/>
    </location>
</feature>
<evidence type="ECO:0000259" key="8">
    <source>
        <dbReference type="PROSITE" id="PS50850"/>
    </source>
</evidence>
<reference evidence="9 10" key="1">
    <citation type="submission" date="2024-01" db="EMBL/GenBank/DDBJ databases">
        <title>Genome insights into Plantactinospora sonchi sp. nov.</title>
        <authorList>
            <person name="Wang L."/>
        </authorList>
    </citation>
    <scope>NUCLEOTIDE SEQUENCE [LARGE SCALE GENOMIC DNA]</scope>
    <source>
        <strain evidence="9 10">NEAU-QY2</strain>
    </source>
</reference>
<evidence type="ECO:0000256" key="6">
    <source>
        <dbReference type="ARBA" id="ARBA00023136"/>
    </source>
</evidence>
<dbReference type="Proteomes" id="UP001332243">
    <property type="component" value="Unassembled WGS sequence"/>
</dbReference>
<comment type="caution">
    <text evidence="9">The sequence shown here is derived from an EMBL/GenBank/DDBJ whole genome shotgun (WGS) entry which is preliminary data.</text>
</comment>
<feature type="transmembrane region" description="Helical" evidence="7">
    <location>
        <begin position="271"/>
        <end position="294"/>
    </location>
</feature>
<dbReference type="InterPro" id="IPR036259">
    <property type="entry name" value="MFS_trans_sf"/>
</dbReference>
<dbReference type="RefSeq" id="WP_331216729.1">
    <property type="nucleotide sequence ID" value="NZ_JAZGQK010000021.1"/>
</dbReference>
<gene>
    <name evidence="9" type="ORF">V1633_24515</name>
</gene>
<dbReference type="PROSITE" id="PS50850">
    <property type="entry name" value="MFS"/>
    <property type="match status" value="1"/>
</dbReference>
<feature type="transmembrane region" description="Helical" evidence="7">
    <location>
        <begin position="95"/>
        <end position="117"/>
    </location>
</feature>
<dbReference type="Pfam" id="PF05977">
    <property type="entry name" value="MFS_3"/>
    <property type="match status" value="1"/>
</dbReference>
<dbReference type="InterPro" id="IPR020846">
    <property type="entry name" value="MFS_dom"/>
</dbReference>
<organism evidence="9 10">
    <name type="scientific">Plantactinospora sonchi</name>
    <dbReference type="NCBI Taxonomy" id="1544735"/>
    <lineage>
        <taxon>Bacteria</taxon>
        <taxon>Bacillati</taxon>
        <taxon>Actinomycetota</taxon>
        <taxon>Actinomycetes</taxon>
        <taxon>Micromonosporales</taxon>
        <taxon>Micromonosporaceae</taxon>
        <taxon>Plantactinospora</taxon>
    </lineage>
</organism>
<evidence type="ECO:0000313" key="9">
    <source>
        <dbReference type="EMBL" id="MEE6261651.1"/>
    </source>
</evidence>
<dbReference type="PANTHER" id="PTHR23513:SF6">
    <property type="entry name" value="MAJOR FACILITATOR SUPERFAMILY ASSOCIATED DOMAIN-CONTAINING PROTEIN"/>
    <property type="match status" value="1"/>
</dbReference>
<keyword evidence="5 7" id="KW-1133">Transmembrane helix</keyword>
<evidence type="ECO:0000256" key="4">
    <source>
        <dbReference type="ARBA" id="ARBA00022692"/>
    </source>
</evidence>
<feature type="domain" description="Major facilitator superfamily (MFS) profile" evidence="8">
    <location>
        <begin position="240"/>
        <end position="426"/>
    </location>
</feature>
<keyword evidence="2" id="KW-0813">Transport</keyword>
<feature type="transmembrane region" description="Helical" evidence="7">
    <location>
        <begin position="163"/>
        <end position="181"/>
    </location>
</feature>